<keyword evidence="5 7" id="KW-0472">Membrane</keyword>
<keyword evidence="2" id="KW-1003">Cell membrane</keyword>
<keyword evidence="9" id="KW-1185">Reference proteome</keyword>
<feature type="transmembrane region" description="Helical" evidence="7">
    <location>
        <begin position="169"/>
        <end position="197"/>
    </location>
</feature>
<comment type="caution">
    <text evidence="8">The sequence shown here is derived from an EMBL/GenBank/DDBJ whole genome shotgun (WGS) entry which is preliminary data.</text>
</comment>
<dbReference type="Proteomes" id="UP000321685">
    <property type="component" value="Unassembled WGS sequence"/>
</dbReference>
<keyword evidence="4 7" id="KW-1133">Transmembrane helix</keyword>
<gene>
    <name evidence="8" type="ORF">PSU4_58750</name>
</gene>
<feature type="compositionally biased region" description="Basic and acidic residues" evidence="6">
    <location>
        <begin position="1"/>
        <end position="18"/>
    </location>
</feature>
<dbReference type="AlphaFoldDB" id="A0A511DQ05"/>
<sequence length="361" mass="38307">MAVDDRPTDPRAADKAVVDDDDTPDQPSKFEQLREKYPWLDHVVRAGARYTDRHGDHYAAAITYFSVLALVPLLMIAFAAAGFALRAQPELLDQLRVGITTAVPGALGETLNDIIQKSIDQAGAVGVLGLIGALYSGIGWMSNLREALSEQWAQPPEAPNVVKKLLFDLLALLGLGLALVVSFAVTAVGTGLGRFLLDLVGLGDQRWALFLLGVAGVVLGLVANWLVFLWVIARLPRQPVAIGSALRAAVLGAVGFEVLKQIMTIYLRTVTNSPAGAAFGSIIGLLIFVFFISRFILFVTAWAATSKENEQEEPADVPAPAIIWSEVVVKSGPTPAAAVGLVGAGVLTGLLGLRALSGKRR</sequence>
<feature type="transmembrane region" description="Helical" evidence="7">
    <location>
        <begin position="209"/>
        <end position="233"/>
    </location>
</feature>
<evidence type="ECO:0000256" key="7">
    <source>
        <dbReference type="SAM" id="Phobius"/>
    </source>
</evidence>
<evidence type="ECO:0000313" key="9">
    <source>
        <dbReference type="Proteomes" id="UP000321685"/>
    </source>
</evidence>
<keyword evidence="3 7" id="KW-0812">Transmembrane</keyword>
<reference evidence="8 9" key="1">
    <citation type="submission" date="2019-07" db="EMBL/GenBank/DDBJ databases">
        <title>Whole genome shotgun sequence of Pseudonocardia sulfidoxydans NBRC 16205.</title>
        <authorList>
            <person name="Hosoyama A."/>
            <person name="Uohara A."/>
            <person name="Ohji S."/>
            <person name="Ichikawa N."/>
        </authorList>
    </citation>
    <scope>NUCLEOTIDE SEQUENCE [LARGE SCALE GENOMIC DNA]</scope>
    <source>
        <strain evidence="8 9">NBRC 16205</strain>
    </source>
</reference>
<dbReference type="EMBL" id="BJVJ01000123">
    <property type="protein sequence ID" value="GEL26921.1"/>
    <property type="molecule type" value="Genomic_DNA"/>
</dbReference>
<evidence type="ECO:0000256" key="2">
    <source>
        <dbReference type="ARBA" id="ARBA00022475"/>
    </source>
</evidence>
<accession>A0A511DQ05</accession>
<dbReference type="OrthoDB" id="4127374at2"/>
<protein>
    <submittedName>
        <fullName evidence="8">Inner membrane protein YhjD</fullName>
    </submittedName>
</protein>
<evidence type="ECO:0000313" key="8">
    <source>
        <dbReference type="EMBL" id="GEL26921.1"/>
    </source>
</evidence>
<dbReference type="GO" id="GO:0005886">
    <property type="term" value="C:plasma membrane"/>
    <property type="evidence" value="ECO:0007669"/>
    <property type="project" value="UniProtKB-SubCell"/>
</dbReference>
<proteinExistence type="predicted"/>
<feature type="transmembrane region" description="Helical" evidence="7">
    <location>
        <begin position="279"/>
        <end position="304"/>
    </location>
</feature>
<dbReference type="PANTHER" id="PTHR30213:SF1">
    <property type="entry name" value="INNER MEMBRANE PROTEIN YHJD"/>
    <property type="match status" value="1"/>
</dbReference>
<feature type="transmembrane region" description="Helical" evidence="7">
    <location>
        <begin position="122"/>
        <end position="142"/>
    </location>
</feature>
<evidence type="ECO:0000256" key="6">
    <source>
        <dbReference type="SAM" id="MobiDB-lite"/>
    </source>
</evidence>
<organism evidence="8 9">
    <name type="scientific">Pseudonocardia sulfidoxydans NBRC 16205</name>
    <dbReference type="NCBI Taxonomy" id="1223511"/>
    <lineage>
        <taxon>Bacteria</taxon>
        <taxon>Bacillati</taxon>
        <taxon>Actinomycetota</taxon>
        <taxon>Actinomycetes</taxon>
        <taxon>Pseudonocardiales</taxon>
        <taxon>Pseudonocardiaceae</taxon>
        <taxon>Pseudonocardia</taxon>
    </lineage>
</organism>
<dbReference type="RefSeq" id="WP_147115749.1">
    <property type="nucleotide sequence ID" value="NZ_BJVJ01000123.1"/>
</dbReference>
<evidence type="ECO:0000256" key="3">
    <source>
        <dbReference type="ARBA" id="ARBA00022692"/>
    </source>
</evidence>
<comment type="subcellular location">
    <subcellularLocation>
        <location evidence="1">Cell membrane</location>
        <topology evidence="1">Multi-pass membrane protein</topology>
    </subcellularLocation>
</comment>
<feature type="transmembrane region" description="Helical" evidence="7">
    <location>
        <begin position="58"/>
        <end position="85"/>
    </location>
</feature>
<feature type="transmembrane region" description="Helical" evidence="7">
    <location>
        <begin position="336"/>
        <end position="356"/>
    </location>
</feature>
<feature type="region of interest" description="Disordered" evidence="6">
    <location>
        <begin position="1"/>
        <end position="29"/>
    </location>
</feature>
<dbReference type="NCBIfam" id="TIGR00766">
    <property type="entry name" value="inner membrane protein YhjD"/>
    <property type="match status" value="1"/>
</dbReference>
<dbReference type="Pfam" id="PF03631">
    <property type="entry name" value="Virul_fac_BrkB"/>
    <property type="match status" value="1"/>
</dbReference>
<dbReference type="PANTHER" id="PTHR30213">
    <property type="entry name" value="INNER MEMBRANE PROTEIN YHJD"/>
    <property type="match status" value="1"/>
</dbReference>
<evidence type="ECO:0000256" key="1">
    <source>
        <dbReference type="ARBA" id="ARBA00004651"/>
    </source>
</evidence>
<evidence type="ECO:0000256" key="4">
    <source>
        <dbReference type="ARBA" id="ARBA00022989"/>
    </source>
</evidence>
<dbReference type="InterPro" id="IPR005274">
    <property type="entry name" value="IM_pro_YhjD"/>
</dbReference>
<dbReference type="InterPro" id="IPR017039">
    <property type="entry name" value="Virul_fac_BrkB"/>
</dbReference>
<evidence type="ECO:0000256" key="5">
    <source>
        <dbReference type="ARBA" id="ARBA00023136"/>
    </source>
</evidence>
<name>A0A511DQ05_9PSEU</name>